<dbReference type="AlphaFoldDB" id="A0A1S3K4X1"/>
<dbReference type="GeneID" id="106178880"/>
<keyword evidence="4" id="KW-1185">Reference proteome</keyword>
<feature type="signal peptide" evidence="3">
    <location>
        <begin position="1"/>
        <end position="26"/>
    </location>
</feature>
<evidence type="ECO:0000313" key="5">
    <source>
        <dbReference type="RefSeq" id="XP_013417688.1"/>
    </source>
</evidence>
<feature type="compositionally biased region" description="Basic and acidic residues" evidence="1">
    <location>
        <begin position="495"/>
        <end position="534"/>
    </location>
</feature>
<keyword evidence="2" id="KW-0472">Membrane</keyword>
<evidence type="ECO:0000313" key="4">
    <source>
        <dbReference type="Proteomes" id="UP000085678"/>
    </source>
</evidence>
<feature type="region of interest" description="Disordered" evidence="1">
    <location>
        <begin position="475"/>
        <end position="548"/>
    </location>
</feature>
<name>A0A1S3K4X1_LINAN</name>
<sequence>MSCHRFLGRCLGFLVLLSHTTGLGKAQSDNSTTSATSSHAYFTIDTSMTTTLRGVATEITPTSSPSLTKASPSPSETSADSTSTLMTEATIFTSSPAATESSASNIQATSDASRDGVTMSSFQSHTTVSESSTYSLEPTVLASASDSSSIISHSSTAPNFPDSSTTDNHTTELDSSSMSTDAAWASTIEGTISSTAILTSSDVVSSFSSQVGSSTMASTRNVESAASTSPTTSSGFFTSTATDLSSSVSVPTTSSSTLHSTGVTGTADAIRTTEETTATNSSQVFHSTVTTTMKNMVTSIRTTDGATATHPGEKNFFEHLLEGVRSGDASSIGILLGFVLGVILIIVLIAVTVCVIRRKKRQQQDGFFMDDEGFSWHNRSIKFHREEMPKYVYPDFLSTGFELKEADIVDLETFDSGTKQIRSDSNNSNSDSSSKSLSLPANFLKAPRRMSGNVCHHADGSVGSRNSVRASTAIKNLRDMKDGVSISSSSKIRNGCREPKLPGPHETRIRRNSDSDGSETDRSSIGSDRSHEKGIVNGGFQHDERSNE</sequence>
<feature type="compositionally biased region" description="Low complexity" evidence="1">
    <location>
        <begin position="93"/>
        <end position="104"/>
    </location>
</feature>
<dbReference type="STRING" id="7574.A0A1S3K4X1"/>
<keyword evidence="2" id="KW-0812">Transmembrane</keyword>
<feature type="compositionally biased region" description="Polar residues" evidence="1">
    <location>
        <begin position="118"/>
        <end position="135"/>
    </location>
</feature>
<feature type="region of interest" description="Disordered" evidence="1">
    <location>
        <begin position="151"/>
        <end position="178"/>
    </location>
</feature>
<feature type="region of interest" description="Disordered" evidence="1">
    <location>
        <begin position="245"/>
        <end position="266"/>
    </location>
</feature>
<feature type="chain" id="PRO_5010295485" evidence="3">
    <location>
        <begin position="27"/>
        <end position="548"/>
    </location>
</feature>
<keyword evidence="2" id="KW-1133">Transmembrane helix</keyword>
<evidence type="ECO:0000256" key="3">
    <source>
        <dbReference type="SAM" id="SignalP"/>
    </source>
</evidence>
<protein>
    <submittedName>
        <fullName evidence="5">Uncharacterized serine-rich protein C215.13 isoform X1</fullName>
    </submittedName>
</protein>
<feature type="region of interest" description="Disordered" evidence="1">
    <location>
        <begin position="60"/>
        <end position="135"/>
    </location>
</feature>
<dbReference type="KEGG" id="lak:106178880"/>
<feature type="region of interest" description="Disordered" evidence="1">
    <location>
        <begin position="419"/>
        <end position="438"/>
    </location>
</feature>
<accession>A0A1S3K4X1</accession>
<feature type="compositionally biased region" description="Polar residues" evidence="1">
    <location>
        <begin position="156"/>
        <end position="178"/>
    </location>
</feature>
<dbReference type="RefSeq" id="XP_013417688.1">
    <property type="nucleotide sequence ID" value="XM_013562234.1"/>
</dbReference>
<evidence type="ECO:0000256" key="1">
    <source>
        <dbReference type="SAM" id="MobiDB-lite"/>
    </source>
</evidence>
<keyword evidence="3" id="KW-0732">Signal</keyword>
<dbReference type="Proteomes" id="UP000085678">
    <property type="component" value="Unplaced"/>
</dbReference>
<organism evidence="4 5">
    <name type="scientific">Lingula anatina</name>
    <name type="common">Brachiopod</name>
    <name type="synonym">Lingula unguis</name>
    <dbReference type="NCBI Taxonomy" id="7574"/>
    <lineage>
        <taxon>Eukaryota</taxon>
        <taxon>Metazoa</taxon>
        <taxon>Spiralia</taxon>
        <taxon>Lophotrochozoa</taxon>
        <taxon>Brachiopoda</taxon>
        <taxon>Linguliformea</taxon>
        <taxon>Lingulata</taxon>
        <taxon>Lingulida</taxon>
        <taxon>Linguloidea</taxon>
        <taxon>Lingulidae</taxon>
        <taxon>Lingula</taxon>
    </lineage>
</organism>
<feature type="transmembrane region" description="Helical" evidence="2">
    <location>
        <begin position="332"/>
        <end position="356"/>
    </location>
</feature>
<feature type="compositionally biased region" description="Low complexity" evidence="1">
    <location>
        <begin position="423"/>
        <end position="438"/>
    </location>
</feature>
<reference evidence="5" key="1">
    <citation type="submission" date="2025-08" db="UniProtKB">
        <authorList>
            <consortium name="RefSeq"/>
        </authorList>
    </citation>
    <scope>IDENTIFICATION</scope>
    <source>
        <tissue evidence="5">Gonads</tissue>
    </source>
</reference>
<proteinExistence type="predicted"/>
<evidence type="ECO:0000256" key="2">
    <source>
        <dbReference type="SAM" id="Phobius"/>
    </source>
</evidence>
<gene>
    <name evidence="5" type="primary">LOC106178880</name>
</gene>
<dbReference type="InParanoid" id="A0A1S3K4X1"/>
<feature type="compositionally biased region" description="Polar residues" evidence="1">
    <location>
        <begin position="60"/>
        <end position="92"/>
    </location>
</feature>